<dbReference type="EMBL" id="AP025739">
    <property type="protein sequence ID" value="BDI33837.1"/>
    <property type="molecule type" value="Genomic_DNA"/>
</dbReference>
<keyword evidence="2" id="KW-1185">Reference proteome</keyword>
<evidence type="ECO:0000313" key="1">
    <source>
        <dbReference type="EMBL" id="BDI33837.1"/>
    </source>
</evidence>
<protein>
    <submittedName>
        <fullName evidence="1">Uncharacterized protein</fullName>
    </submittedName>
</protein>
<accession>A0A402CZU4</accession>
<sequence length="376" mass="38689">MASIWSQKCNNSGRRLSTALAISLLCAGTFPLCVSNGAAVPTSNAPSYSITDLGGLADVADEATVSLNNAGDVSLDIVSGQHVHAALWSHGRLRDLGDAPGYPNGVPHALNGHNTVVGWTNTSDNPVDSMAATRAFVNDGHGMRVLGTLGGRDSRALGVNDSGRIVGVSNLDDRTRHAFVSDGGGALKDLGALPGGRFSAAYAVNAAGDAAGVADTPGQISHPVCWRKGKIHDLGTLPGGDSGCALAINARGDAAGYSETKDGVHAFLYSRGRMRNLGVLKFDPSAANGLNDSDDVVGTSNVSASARHAFLWRKGRMDDLNDLIAQNTGWTLTAGCAINNAGQIVCIAGKRGEPSHALLLTPIASPRSLPVRQGKE</sequence>
<name>A0A402CZU4_9BACT</name>
<dbReference type="NCBIfam" id="TIGR02913">
    <property type="entry name" value="HAF_rpt"/>
    <property type="match status" value="3"/>
</dbReference>
<dbReference type="InterPro" id="IPR014262">
    <property type="entry name" value="HAF_rpt"/>
</dbReference>
<gene>
    <name evidence="1" type="ORF">CCAX7_58880</name>
</gene>
<dbReference type="RefSeq" id="WP_165864384.1">
    <property type="nucleotide sequence ID" value="NZ_AP025739.1"/>
</dbReference>
<organism evidence="1 2">
    <name type="scientific">Capsulimonas corticalis</name>
    <dbReference type="NCBI Taxonomy" id="2219043"/>
    <lineage>
        <taxon>Bacteria</taxon>
        <taxon>Bacillati</taxon>
        <taxon>Armatimonadota</taxon>
        <taxon>Armatimonadia</taxon>
        <taxon>Capsulimonadales</taxon>
        <taxon>Capsulimonadaceae</taxon>
        <taxon>Capsulimonas</taxon>
    </lineage>
</organism>
<reference evidence="1 2" key="1">
    <citation type="journal article" date="2019" name="Int. J. Syst. Evol. Microbiol.">
        <title>Capsulimonas corticalis gen. nov., sp. nov., an aerobic capsulated bacterium, of a novel bacterial order, Capsulimonadales ord. nov., of the class Armatimonadia of the phylum Armatimonadetes.</title>
        <authorList>
            <person name="Li J."/>
            <person name="Kudo C."/>
            <person name="Tonouchi A."/>
        </authorList>
    </citation>
    <scope>NUCLEOTIDE SEQUENCE [LARGE SCALE GENOMIC DNA]</scope>
    <source>
        <strain evidence="1 2">AX-7</strain>
    </source>
</reference>
<dbReference type="KEGG" id="ccot:CCAX7_58880"/>
<evidence type="ECO:0000313" key="2">
    <source>
        <dbReference type="Proteomes" id="UP000287394"/>
    </source>
</evidence>
<dbReference type="Proteomes" id="UP000287394">
    <property type="component" value="Chromosome"/>
</dbReference>
<dbReference type="AlphaFoldDB" id="A0A402CZU4"/>
<proteinExistence type="predicted"/>